<dbReference type="InterPro" id="IPR043128">
    <property type="entry name" value="Rev_trsase/Diguanyl_cyclase"/>
</dbReference>
<dbReference type="SUPFAM" id="SSF56672">
    <property type="entry name" value="DNA/RNA polymerases"/>
    <property type="match status" value="1"/>
</dbReference>
<dbReference type="InterPro" id="IPR052055">
    <property type="entry name" value="Hepadnavirus_pol/RT"/>
</dbReference>
<dbReference type="Proteomes" id="UP001152320">
    <property type="component" value="Chromosome 7"/>
</dbReference>
<gene>
    <name evidence="1" type="ORF">HOLleu_17357</name>
</gene>
<dbReference type="PANTHER" id="PTHR33050:SF7">
    <property type="entry name" value="RIBONUCLEASE H"/>
    <property type="match status" value="1"/>
</dbReference>
<keyword evidence="2" id="KW-1185">Reference proteome</keyword>
<accession>A0A9Q1C7R0</accession>
<proteinExistence type="predicted"/>
<dbReference type="Gene3D" id="3.10.10.10">
    <property type="entry name" value="HIV Type 1 Reverse Transcriptase, subunit A, domain 1"/>
    <property type="match status" value="1"/>
</dbReference>
<dbReference type="OrthoDB" id="10068174at2759"/>
<evidence type="ECO:0008006" key="3">
    <source>
        <dbReference type="Google" id="ProtNLM"/>
    </source>
</evidence>
<sequence>METLAVILPSLQPRSWATSIELKDAYLHIPIHQSHHRYLAFRYKGIDYCFRALPFGLSTAPRVFTRVTRVILAFLQ</sequence>
<protein>
    <recommendedName>
        <fullName evidence="3">Reverse transcriptase domain-containing protein</fullName>
    </recommendedName>
</protein>
<comment type="caution">
    <text evidence="1">The sequence shown here is derived from an EMBL/GenBank/DDBJ whole genome shotgun (WGS) entry which is preliminary data.</text>
</comment>
<name>A0A9Q1C7R0_HOLLE</name>
<evidence type="ECO:0000313" key="2">
    <source>
        <dbReference type="Proteomes" id="UP001152320"/>
    </source>
</evidence>
<dbReference type="AlphaFoldDB" id="A0A9Q1C7R0"/>
<evidence type="ECO:0000313" key="1">
    <source>
        <dbReference type="EMBL" id="KAJ8039589.1"/>
    </source>
</evidence>
<dbReference type="PANTHER" id="PTHR33050">
    <property type="entry name" value="REVERSE TRANSCRIPTASE DOMAIN-CONTAINING PROTEIN"/>
    <property type="match status" value="1"/>
</dbReference>
<organism evidence="1 2">
    <name type="scientific">Holothuria leucospilota</name>
    <name type="common">Black long sea cucumber</name>
    <name type="synonym">Mertensiothuria leucospilota</name>
    <dbReference type="NCBI Taxonomy" id="206669"/>
    <lineage>
        <taxon>Eukaryota</taxon>
        <taxon>Metazoa</taxon>
        <taxon>Echinodermata</taxon>
        <taxon>Eleutherozoa</taxon>
        <taxon>Echinozoa</taxon>
        <taxon>Holothuroidea</taxon>
        <taxon>Aspidochirotacea</taxon>
        <taxon>Aspidochirotida</taxon>
        <taxon>Holothuriidae</taxon>
        <taxon>Holothuria</taxon>
    </lineage>
</organism>
<dbReference type="EMBL" id="JAIZAY010000007">
    <property type="protein sequence ID" value="KAJ8039589.1"/>
    <property type="molecule type" value="Genomic_DNA"/>
</dbReference>
<dbReference type="Gene3D" id="3.30.70.270">
    <property type="match status" value="1"/>
</dbReference>
<reference evidence="1" key="1">
    <citation type="submission" date="2021-10" db="EMBL/GenBank/DDBJ databases">
        <title>Tropical sea cucumber genome reveals ecological adaptation and Cuvierian tubules defense mechanism.</title>
        <authorList>
            <person name="Chen T."/>
        </authorList>
    </citation>
    <scope>NUCLEOTIDE SEQUENCE</scope>
    <source>
        <strain evidence="1">Nanhai2018</strain>
        <tissue evidence="1">Muscle</tissue>
    </source>
</reference>
<dbReference type="InterPro" id="IPR043502">
    <property type="entry name" value="DNA/RNA_pol_sf"/>
</dbReference>